<name>A0A150GFH5_GONPE</name>
<dbReference type="OrthoDB" id="549039at2759"/>
<accession>A0A150GFH5</accession>
<sequence>MDASWPRETPGTSKSILDIGEPYFVACVTGDLATARCLRRLGVPWGPDGQVFLDAAAAGHATAPLPLLRWLLEEGCPVDYDVMLEWGASTPQRAAKVLLLLMEHLGRQELEHDEQ</sequence>
<dbReference type="Proteomes" id="UP000075714">
    <property type="component" value="Unassembled WGS sequence"/>
</dbReference>
<keyword evidence="2" id="KW-1185">Reference proteome</keyword>
<evidence type="ECO:0000313" key="2">
    <source>
        <dbReference type="Proteomes" id="UP000075714"/>
    </source>
</evidence>
<organism evidence="1 2">
    <name type="scientific">Gonium pectorale</name>
    <name type="common">Green alga</name>
    <dbReference type="NCBI Taxonomy" id="33097"/>
    <lineage>
        <taxon>Eukaryota</taxon>
        <taxon>Viridiplantae</taxon>
        <taxon>Chlorophyta</taxon>
        <taxon>core chlorophytes</taxon>
        <taxon>Chlorophyceae</taxon>
        <taxon>CS clade</taxon>
        <taxon>Chlamydomonadales</taxon>
        <taxon>Volvocaceae</taxon>
        <taxon>Gonium</taxon>
    </lineage>
</organism>
<evidence type="ECO:0000313" key="1">
    <source>
        <dbReference type="EMBL" id="KXZ48080.1"/>
    </source>
</evidence>
<gene>
    <name evidence="1" type="ORF">GPECTOR_30g175</name>
</gene>
<proteinExistence type="predicted"/>
<comment type="caution">
    <text evidence="1">The sequence shown here is derived from an EMBL/GenBank/DDBJ whole genome shotgun (WGS) entry which is preliminary data.</text>
</comment>
<dbReference type="AlphaFoldDB" id="A0A150GFH5"/>
<protein>
    <submittedName>
        <fullName evidence="1">Uncharacterized protein</fullName>
    </submittedName>
</protein>
<dbReference type="EMBL" id="LSYV01000031">
    <property type="protein sequence ID" value="KXZ48080.1"/>
    <property type="molecule type" value="Genomic_DNA"/>
</dbReference>
<reference evidence="2" key="1">
    <citation type="journal article" date="2016" name="Nat. Commun.">
        <title>The Gonium pectorale genome demonstrates co-option of cell cycle regulation during the evolution of multicellularity.</title>
        <authorList>
            <person name="Hanschen E.R."/>
            <person name="Marriage T.N."/>
            <person name="Ferris P.J."/>
            <person name="Hamaji T."/>
            <person name="Toyoda A."/>
            <person name="Fujiyama A."/>
            <person name="Neme R."/>
            <person name="Noguchi H."/>
            <person name="Minakuchi Y."/>
            <person name="Suzuki M."/>
            <person name="Kawai-Toyooka H."/>
            <person name="Smith D.R."/>
            <person name="Sparks H."/>
            <person name="Anderson J."/>
            <person name="Bakaric R."/>
            <person name="Luria V."/>
            <person name="Karger A."/>
            <person name="Kirschner M.W."/>
            <person name="Durand P.M."/>
            <person name="Michod R.E."/>
            <person name="Nozaki H."/>
            <person name="Olson B.J."/>
        </authorList>
    </citation>
    <scope>NUCLEOTIDE SEQUENCE [LARGE SCALE GENOMIC DNA]</scope>
    <source>
        <strain evidence="2">NIES-2863</strain>
    </source>
</reference>